<gene>
    <name evidence="1" type="ORF">AVEN_224380_1</name>
</gene>
<evidence type="ECO:0000313" key="1">
    <source>
        <dbReference type="EMBL" id="GBM62585.1"/>
    </source>
</evidence>
<reference evidence="1 2" key="1">
    <citation type="journal article" date="2019" name="Sci. Rep.">
        <title>Orb-weaving spider Araneus ventricosus genome elucidates the spidroin gene catalogue.</title>
        <authorList>
            <person name="Kono N."/>
            <person name="Nakamura H."/>
            <person name="Ohtoshi R."/>
            <person name="Moran D.A.P."/>
            <person name="Shinohara A."/>
            <person name="Yoshida Y."/>
            <person name="Fujiwara M."/>
            <person name="Mori M."/>
            <person name="Tomita M."/>
            <person name="Arakawa K."/>
        </authorList>
    </citation>
    <scope>NUCLEOTIDE SEQUENCE [LARGE SCALE GENOMIC DNA]</scope>
</reference>
<dbReference type="OrthoDB" id="2433005at2759"/>
<comment type="caution">
    <text evidence="1">The sequence shown here is derived from an EMBL/GenBank/DDBJ whole genome shotgun (WGS) entry which is preliminary data.</text>
</comment>
<dbReference type="Proteomes" id="UP000499080">
    <property type="component" value="Unassembled WGS sequence"/>
</dbReference>
<dbReference type="AlphaFoldDB" id="A0A4Y2HBB2"/>
<sequence>MTSTVLRYKVCSQLVLASDVVCNFASNVMLKKHIIVVHKITGKCQPEVGRIKALRIAARRQQELIAVIIFTENVEFEDWVDEDDIDIRRLTIAEDENDFKMPVYSINEHISSPWEEES</sequence>
<protein>
    <submittedName>
        <fullName evidence="1">Uncharacterized protein</fullName>
    </submittedName>
</protein>
<dbReference type="EMBL" id="BGPR01001825">
    <property type="protein sequence ID" value="GBM62585.1"/>
    <property type="molecule type" value="Genomic_DNA"/>
</dbReference>
<organism evidence="1 2">
    <name type="scientific">Araneus ventricosus</name>
    <name type="common">Orbweaver spider</name>
    <name type="synonym">Epeira ventricosa</name>
    <dbReference type="NCBI Taxonomy" id="182803"/>
    <lineage>
        <taxon>Eukaryota</taxon>
        <taxon>Metazoa</taxon>
        <taxon>Ecdysozoa</taxon>
        <taxon>Arthropoda</taxon>
        <taxon>Chelicerata</taxon>
        <taxon>Arachnida</taxon>
        <taxon>Araneae</taxon>
        <taxon>Araneomorphae</taxon>
        <taxon>Entelegynae</taxon>
        <taxon>Araneoidea</taxon>
        <taxon>Araneidae</taxon>
        <taxon>Araneus</taxon>
    </lineage>
</organism>
<proteinExistence type="predicted"/>
<evidence type="ECO:0000313" key="2">
    <source>
        <dbReference type="Proteomes" id="UP000499080"/>
    </source>
</evidence>
<keyword evidence="2" id="KW-1185">Reference proteome</keyword>
<name>A0A4Y2HBB2_ARAVE</name>
<accession>A0A4Y2HBB2</accession>